<evidence type="ECO:0000313" key="27">
    <source>
        <dbReference type="Proteomes" id="UP000239899"/>
    </source>
</evidence>
<keyword evidence="8" id="KW-0479">Metal-binding</keyword>
<feature type="region of interest" description="Disordered" evidence="21">
    <location>
        <begin position="149"/>
        <end position="449"/>
    </location>
</feature>
<feature type="region of interest" description="Disordered" evidence="21">
    <location>
        <begin position="1"/>
        <end position="79"/>
    </location>
</feature>
<dbReference type="GO" id="GO:0043139">
    <property type="term" value="F:5'-3' DNA helicase activity"/>
    <property type="evidence" value="ECO:0007669"/>
    <property type="project" value="TreeGrafter"/>
</dbReference>
<proteinExistence type="inferred from homology"/>
<evidence type="ECO:0000256" key="4">
    <source>
        <dbReference type="ARBA" id="ARBA00012551"/>
    </source>
</evidence>
<comment type="subcellular location">
    <subcellularLocation>
        <location evidence="2">Nucleus</location>
    </subcellularLocation>
</comment>
<comment type="catalytic activity">
    <reaction evidence="20">
        <text>ATP + H2O = ADP + phosphate + H(+)</text>
        <dbReference type="Rhea" id="RHEA:13065"/>
        <dbReference type="ChEBI" id="CHEBI:15377"/>
        <dbReference type="ChEBI" id="CHEBI:15378"/>
        <dbReference type="ChEBI" id="CHEBI:30616"/>
        <dbReference type="ChEBI" id="CHEBI:43474"/>
        <dbReference type="ChEBI" id="CHEBI:456216"/>
        <dbReference type="EC" id="3.6.4.12"/>
    </reaction>
</comment>
<dbReference type="CDD" id="cd18041">
    <property type="entry name" value="DEXXQc_DNA2"/>
    <property type="match status" value="1"/>
</dbReference>
<dbReference type="Pfam" id="PF13086">
    <property type="entry name" value="AAA_11"/>
    <property type="match status" value="2"/>
</dbReference>
<keyword evidence="16" id="KW-0238">DNA-binding</keyword>
<dbReference type="GO" id="GO:0005524">
    <property type="term" value="F:ATP binding"/>
    <property type="evidence" value="ECO:0007669"/>
    <property type="project" value="UniProtKB-KW"/>
</dbReference>
<keyword evidence="19" id="KW-0511">Multifunctional enzyme</keyword>
<evidence type="ECO:0000313" key="26">
    <source>
        <dbReference type="EMBL" id="PRW58857.1"/>
    </source>
</evidence>
<feature type="compositionally biased region" description="Low complexity" evidence="21">
    <location>
        <begin position="163"/>
        <end position="176"/>
    </location>
</feature>
<dbReference type="Pfam" id="PF01930">
    <property type="entry name" value="Cas_Cas4"/>
    <property type="match status" value="1"/>
</dbReference>
<dbReference type="InterPro" id="IPR047187">
    <property type="entry name" value="SF1_C_Upf1"/>
</dbReference>
<comment type="cofactor">
    <cofactor evidence="1">
        <name>[4Fe-4S] cluster</name>
        <dbReference type="ChEBI" id="CHEBI:49883"/>
    </cofactor>
</comment>
<feature type="compositionally biased region" description="Low complexity" evidence="21">
    <location>
        <begin position="197"/>
        <end position="218"/>
    </location>
</feature>
<keyword evidence="13" id="KW-0067">ATP-binding</keyword>
<keyword evidence="10" id="KW-0227">DNA damage</keyword>
<feature type="region of interest" description="Disordered" evidence="21">
    <location>
        <begin position="484"/>
        <end position="532"/>
    </location>
</feature>
<evidence type="ECO:0000256" key="15">
    <source>
        <dbReference type="ARBA" id="ARBA00023014"/>
    </source>
</evidence>
<keyword evidence="9" id="KW-0547">Nucleotide-binding</keyword>
<evidence type="ECO:0000256" key="12">
    <source>
        <dbReference type="ARBA" id="ARBA00022806"/>
    </source>
</evidence>
<evidence type="ECO:0000259" key="22">
    <source>
        <dbReference type="Pfam" id="PF01930"/>
    </source>
</evidence>
<sequence length="1587" mass="169145">MAPKKPAVAHKKQKVEAGGANILRFFDKQPEEGAHRHEEAAARRVTPPLGAAADGPSPPPGGGGGGAAAVAGPAAAGRPAMTKQLAALQDLAPADSFAMSQDTEAMQMQVVWHDSPGGSSQGQPARSLSNLGRSAGLSGAQDLTAIKQRLISAAQKPRDVRRPAGPVLAPAAGARLHPGGEQLLEGLLARQRPGAVQPQPQAQAQQQQQQQQQQLQQQELSCGSGGGNGAHRTPATQLRSILKRRAGGPGSSGGRRTPASSVKFSLADSGSKGGRSRSLRGGAAAHLGSSGKKRQAGQKRKALLELLEQVETIVQSGGSPTDDEGGDGEATGVALAAADGVASGPAGVEAVSDKENAAGGAPPAKPSSQERDGVAGPTGSQQLMPPPGGVQCCGGLRGRQQQQQQQASQQVQQQELPPVVRPQLAPQLAPPQAHQGNFGDDDDEDDALMTQLELQLLTQGSDSGWEDEVDVELLDQFEAAALRERADRSSGGAAAPAGDAAGQQAGQEAQPGVTVGGERPEEAGGQPRYAGSREEVRYEVRDIFSAPHEQVLLLHNKYQKRDVYAHLQPPWCDLPYRVGDAVNVLAQLDFFEGHHHCLLNMEQGMLILHPDVLLSGTRITSSNECTRRSFLDERIAGDGSNDKAVKGTLTHNLIQAALTGGLRTDPQLGAAAERIVADATEALFEVELSEEDAMACLRQAFPGVRAWMARFLRHEPATDAVLGAGYDPLTNRDVRRRVAVQEVVDIEESIWSTKFGVKGMIDISTQLVLDDPQQQQAQRGSGGWMQPAGAGGLAQQAAAQGGRQVTVAPVEIKTGKLHETHKAQVLLYLLLMEERYGRPLEWGMLWYTHQPDPQLVMKRPMELACVMAVRNRLAAAIAHLELPPLSEEKRACNWCFQQANCALAHKAERGAAVTVDSFVRQSTDRGGGALDRVQQELAGRYERAAGHMTSADCEFLRKWEALVTVEEAHSVLRRPEIWGLTGDERQALGRCQAGLTLVHVDEQEGLYTFRRPDAGAIECSFTDGEMLLLSVEGKHVAVARGFFYTCTATQLTVSLNKPLRPGLLWPRGPPAAAAPGGPPPPCDPSVLWRLDRDEASSTFVRLRGNLFALFRREYETRQDPQTRQLVVGPELPASQHAAKLRRLVVELAPPQFAAPDPTQPDPTPPGMNSEQHVAVQRVLSAQDYALVLGMPGAGKTTTIVAMVQALVAAGKSVLLTSYTNSAVDNILMKLAREEVPFLRLGRASGVHPAVRPWLPGGERYPQKNTREWARLAEAVPVFGATCFGVNHALLKDKLFDVCIIDEAGQMVLPASLGPLLKARAFVLVGDHNQLPPLVTCKEAEAGGLGESLFKRLSDAHPQAVVTLPVQYRMAADIMALPNALIYRDALRCGTDSVAQAALELPPGAAAAVAGLPPWLQAALDPQRRVLFLDTAAVEDARESANGGDSGSNAGEAQLVLRFLQAAAAAGVAQEQLGVISPYRAQVALLDRLARSARLDGVEALTVDKCQGRDKDCIVLSLVKSNGEGDAGKLLQDWRRINVAITRAKRKLLLLGDAATLRSIPLFARLLDLVRQHGWYLPLPPNALAGLG</sequence>
<dbReference type="InterPro" id="IPR041677">
    <property type="entry name" value="DNA2/NAM7_AAA_11"/>
</dbReference>
<dbReference type="InterPro" id="IPR022765">
    <property type="entry name" value="Dna2/Cas4_DUF83"/>
</dbReference>
<feature type="compositionally biased region" description="Basic and acidic residues" evidence="21">
    <location>
        <begin position="25"/>
        <end position="42"/>
    </location>
</feature>
<name>A0A2P6TXR4_CHLSO</name>
<keyword evidence="18" id="KW-0539">Nucleus</keyword>
<keyword evidence="5" id="KW-0004">4Fe-4S</keyword>
<dbReference type="GO" id="GO:0046872">
    <property type="term" value="F:metal ion binding"/>
    <property type="evidence" value="ECO:0007669"/>
    <property type="project" value="UniProtKB-KW"/>
</dbReference>
<evidence type="ECO:0000256" key="17">
    <source>
        <dbReference type="ARBA" id="ARBA00023204"/>
    </source>
</evidence>
<evidence type="ECO:0000256" key="18">
    <source>
        <dbReference type="ARBA" id="ARBA00023242"/>
    </source>
</evidence>
<dbReference type="Gene3D" id="3.90.320.10">
    <property type="match status" value="1"/>
</dbReference>
<accession>A0A2P6TXR4</accession>
<evidence type="ECO:0000256" key="21">
    <source>
        <dbReference type="SAM" id="MobiDB-lite"/>
    </source>
</evidence>
<keyword evidence="12 26" id="KW-0347">Helicase</keyword>
<dbReference type="PANTHER" id="PTHR43788">
    <property type="entry name" value="DNA2/NAM7 HELICASE FAMILY MEMBER"/>
    <property type="match status" value="1"/>
</dbReference>
<dbReference type="EMBL" id="LHPG02000004">
    <property type="protein sequence ID" value="PRW58857.1"/>
    <property type="molecule type" value="Genomic_DNA"/>
</dbReference>
<dbReference type="InterPro" id="IPR050534">
    <property type="entry name" value="Coronavir_polyprotein_1ab"/>
</dbReference>
<dbReference type="InterPro" id="IPR014808">
    <property type="entry name" value="DNA_replication_fac_Dna2_N"/>
</dbReference>
<dbReference type="GO" id="GO:0017116">
    <property type="term" value="F:single-stranded DNA helicase activity"/>
    <property type="evidence" value="ECO:0007669"/>
    <property type="project" value="InterPro"/>
</dbReference>
<feature type="domain" description="DNA2/NAM7 helicase helicase" evidence="24">
    <location>
        <begin position="1272"/>
        <end position="1335"/>
    </location>
</feature>
<feature type="compositionally biased region" description="Basic residues" evidence="21">
    <location>
        <begin position="291"/>
        <end position="301"/>
    </location>
</feature>
<keyword evidence="17" id="KW-0234">DNA repair</keyword>
<feature type="compositionally biased region" description="Polar residues" evidence="21">
    <location>
        <begin position="117"/>
        <end position="132"/>
    </location>
</feature>
<keyword evidence="7" id="KW-0540">Nuclease</keyword>
<feature type="compositionally biased region" description="Low complexity" evidence="21">
    <location>
        <begin position="398"/>
        <end position="433"/>
    </location>
</feature>
<evidence type="ECO:0000256" key="14">
    <source>
        <dbReference type="ARBA" id="ARBA00023004"/>
    </source>
</evidence>
<dbReference type="GO" id="GO:0016887">
    <property type="term" value="F:ATP hydrolysis activity"/>
    <property type="evidence" value="ECO:0007669"/>
    <property type="project" value="RHEA"/>
</dbReference>
<evidence type="ECO:0000256" key="10">
    <source>
        <dbReference type="ARBA" id="ARBA00022763"/>
    </source>
</evidence>
<dbReference type="STRING" id="3076.A0A2P6TXR4"/>
<feature type="compositionally biased region" description="Low complexity" evidence="21">
    <location>
        <begin position="43"/>
        <end position="55"/>
    </location>
</feature>
<dbReference type="GO" id="GO:0051539">
    <property type="term" value="F:4 iron, 4 sulfur cluster binding"/>
    <property type="evidence" value="ECO:0007669"/>
    <property type="project" value="UniProtKB-KW"/>
</dbReference>
<dbReference type="PANTHER" id="PTHR43788:SF8">
    <property type="entry name" value="DNA-BINDING PROTEIN SMUBP-2"/>
    <property type="match status" value="1"/>
</dbReference>
<organism evidence="26 27">
    <name type="scientific">Chlorella sorokiniana</name>
    <name type="common">Freshwater green alga</name>
    <dbReference type="NCBI Taxonomy" id="3076"/>
    <lineage>
        <taxon>Eukaryota</taxon>
        <taxon>Viridiplantae</taxon>
        <taxon>Chlorophyta</taxon>
        <taxon>core chlorophytes</taxon>
        <taxon>Trebouxiophyceae</taxon>
        <taxon>Chlorellales</taxon>
        <taxon>Chlorellaceae</taxon>
        <taxon>Chlorella clade</taxon>
        <taxon>Chlorella</taxon>
    </lineage>
</organism>
<evidence type="ECO:0000259" key="25">
    <source>
        <dbReference type="Pfam" id="PF13087"/>
    </source>
</evidence>
<evidence type="ECO:0000259" key="23">
    <source>
        <dbReference type="Pfam" id="PF08696"/>
    </source>
</evidence>
<dbReference type="OrthoDB" id="306218at2759"/>
<evidence type="ECO:0000259" key="24">
    <source>
        <dbReference type="Pfam" id="PF13086"/>
    </source>
</evidence>
<evidence type="ECO:0000256" key="19">
    <source>
        <dbReference type="ARBA" id="ARBA00023268"/>
    </source>
</evidence>
<dbReference type="Pfam" id="PF08696">
    <property type="entry name" value="Dna2"/>
    <property type="match status" value="1"/>
</dbReference>
<evidence type="ECO:0000256" key="5">
    <source>
        <dbReference type="ARBA" id="ARBA00022485"/>
    </source>
</evidence>
<dbReference type="GO" id="GO:0004518">
    <property type="term" value="F:nuclease activity"/>
    <property type="evidence" value="ECO:0007669"/>
    <property type="project" value="UniProtKB-KW"/>
</dbReference>
<dbReference type="InterPro" id="IPR027417">
    <property type="entry name" value="P-loop_NTPase"/>
</dbReference>
<evidence type="ECO:0000256" key="2">
    <source>
        <dbReference type="ARBA" id="ARBA00004123"/>
    </source>
</evidence>
<evidence type="ECO:0000256" key="3">
    <source>
        <dbReference type="ARBA" id="ARBA00007913"/>
    </source>
</evidence>
<feature type="region of interest" description="Disordered" evidence="21">
    <location>
        <begin position="108"/>
        <end position="136"/>
    </location>
</feature>
<dbReference type="CDD" id="cd18808">
    <property type="entry name" value="SF1_C_Upf1"/>
    <property type="match status" value="1"/>
</dbReference>
<dbReference type="SUPFAM" id="SSF52540">
    <property type="entry name" value="P-loop containing nucleoside triphosphate hydrolases"/>
    <property type="match status" value="1"/>
</dbReference>
<feature type="domain" description="DUF83" evidence="22">
    <location>
        <begin position="807"/>
        <end position="901"/>
    </location>
</feature>
<evidence type="ECO:0000256" key="8">
    <source>
        <dbReference type="ARBA" id="ARBA00022723"/>
    </source>
</evidence>
<keyword evidence="6" id="KW-0235">DNA replication</keyword>
<evidence type="ECO:0000256" key="13">
    <source>
        <dbReference type="ARBA" id="ARBA00022840"/>
    </source>
</evidence>
<evidence type="ECO:0000256" key="16">
    <source>
        <dbReference type="ARBA" id="ARBA00023125"/>
    </source>
</evidence>
<dbReference type="GO" id="GO:0003677">
    <property type="term" value="F:DNA binding"/>
    <property type="evidence" value="ECO:0007669"/>
    <property type="project" value="UniProtKB-KW"/>
</dbReference>
<dbReference type="GO" id="GO:0005634">
    <property type="term" value="C:nucleus"/>
    <property type="evidence" value="ECO:0007669"/>
    <property type="project" value="UniProtKB-SubCell"/>
</dbReference>
<feature type="domain" description="DNA2/NAM7 helicase helicase" evidence="24">
    <location>
        <begin position="1167"/>
        <end position="1251"/>
    </location>
</feature>
<feature type="domain" description="DNA2/NAM7 helicase-like C-terminal" evidence="25">
    <location>
        <begin position="1345"/>
        <end position="1553"/>
    </location>
</feature>
<evidence type="ECO:0000256" key="20">
    <source>
        <dbReference type="ARBA" id="ARBA00047995"/>
    </source>
</evidence>
<dbReference type="Gene3D" id="3.40.50.300">
    <property type="entry name" value="P-loop containing nucleotide triphosphate hydrolases"/>
    <property type="match status" value="3"/>
</dbReference>
<dbReference type="GO" id="GO:0006260">
    <property type="term" value="P:DNA replication"/>
    <property type="evidence" value="ECO:0007669"/>
    <property type="project" value="UniProtKB-KW"/>
</dbReference>
<comment type="similarity">
    <text evidence="3">Belongs to the DNA2/NAM7 helicase family.</text>
</comment>
<keyword evidence="15" id="KW-0411">Iron-sulfur</keyword>
<keyword evidence="11" id="KW-0378">Hydrolase</keyword>
<evidence type="ECO:0000256" key="11">
    <source>
        <dbReference type="ARBA" id="ARBA00022801"/>
    </source>
</evidence>
<keyword evidence="27" id="KW-1185">Reference proteome</keyword>
<dbReference type="GO" id="GO:0006281">
    <property type="term" value="P:DNA repair"/>
    <property type="evidence" value="ECO:0007669"/>
    <property type="project" value="UniProtKB-KW"/>
</dbReference>
<evidence type="ECO:0000256" key="7">
    <source>
        <dbReference type="ARBA" id="ARBA00022722"/>
    </source>
</evidence>
<dbReference type="Proteomes" id="UP000239899">
    <property type="component" value="Unassembled WGS sequence"/>
</dbReference>
<evidence type="ECO:0000256" key="6">
    <source>
        <dbReference type="ARBA" id="ARBA00022705"/>
    </source>
</evidence>
<evidence type="ECO:0000256" key="9">
    <source>
        <dbReference type="ARBA" id="ARBA00022741"/>
    </source>
</evidence>
<dbReference type="InterPro" id="IPR011604">
    <property type="entry name" value="PDDEXK-like_dom_sf"/>
</dbReference>
<dbReference type="InterPro" id="IPR041679">
    <property type="entry name" value="DNA2/NAM7-like_C"/>
</dbReference>
<evidence type="ECO:0000256" key="1">
    <source>
        <dbReference type="ARBA" id="ARBA00001966"/>
    </source>
</evidence>
<dbReference type="InterPro" id="IPR026851">
    <property type="entry name" value="Dna2/JHS1_DEXXQ-box"/>
</dbReference>
<protein>
    <recommendedName>
        <fullName evidence="4">DNA helicase</fullName>
        <ecNumber evidence="4">3.6.4.12</ecNumber>
    </recommendedName>
</protein>
<feature type="compositionally biased region" description="Low complexity" evidence="21">
    <location>
        <begin position="489"/>
        <end position="512"/>
    </location>
</feature>
<feature type="domain" description="DNA replication factor Dna2 N-terminal" evidence="23">
    <location>
        <begin position="560"/>
        <end position="766"/>
    </location>
</feature>
<gene>
    <name evidence="26" type="ORF">C2E21_2066</name>
</gene>
<keyword evidence="14" id="KW-0408">Iron</keyword>
<dbReference type="EC" id="3.6.4.12" evidence="4"/>
<reference evidence="26 27" key="1">
    <citation type="journal article" date="2018" name="Plant J.">
        <title>Genome sequences of Chlorella sorokiniana UTEX 1602 and Micractinium conductrix SAG 241.80: implications to maltose excretion by a green alga.</title>
        <authorList>
            <person name="Arriola M.B."/>
            <person name="Velmurugan N."/>
            <person name="Zhang Y."/>
            <person name="Plunkett M.H."/>
            <person name="Hondzo H."/>
            <person name="Barney B.M."/>
        </authorList>
    </citation>
    <scope>NUCLEOTIDE SEQUENCE [LARGE SCALE GENOMIC DNA]</scope>
    <source>
        <strain evidence="27">UTEX 1602</strain>
    </source>
</reference>
<comment type="caution">
    <text evidence="26">The sequence shown here is derived from an EMBL/GenBank/DDBJ whole genome shotgun (WGS) entry which is preliminary data.</text>
</comment>
<dbReference type="Pfam" id="PF13087">
    <property type="entry name" value="AAA_12"/>
    <property type="match status" value="1"/>
</dbReference>
<feature type="compositionally biased region" description="Low complexity" evidence="21">
    <location>
        <begin position="68"/>
        <end position="79"/>
    </location>
</feature>